<dbReference type="InterPro" id="IPR036291">
    <property type="entry name" value="NAD(P)-bd_dom_sf"/>
</dbReference>
<dbReference type="PANTHER" id="PTHR21708">
    <property type="entry name" value="PROBABLE 2-DEHYDROPANTOATE 2-REDUCTASE"/>
    <property type="match status" value="1"/>
</dbReference>
<dbReference type="Pfam" id="PF02558">
    <property type="entry name" value="ApbA"/>
    <property type="match status" value="1"/>
</dbReference>
<dbReference type="GO" id="GO:0015940">
    <property type="term" value="P:pantothenate biosynthetic process"/>
    <property type="evidence" value="ECO:0007669"/>
    <property type="project" value="UniProtKB-UniPathway"/>
</dbReference>
<dbReference type="PANTHER" id="PTHR21708:SF26">
    <property type="entry name" value="2-DEHYDROPANTOATE 2-REDUCTASE"/>
    <property type="match status" value="1"/>
</dbReference>
<dbReference type="SUPFAM" id="SSF48179">
    <property type="entry name" value="6-phosphogluconate dehydrogenase C-terminal domain-like"/>
    <property type="match status" value="1"/>
</dbReference>
<dbReference type="Gene3D" id="3.40.50.720">
    <property type="entry name" value="NAD(P)-binding Rossmann-like Domain"/>
    <property type="match status" value="1"/>
</dbReference>
<evidence type="ECO:0000256" key="9">
    <source>
        <dbReference type="RuleBase" id="RU362068"/>
    </source>
</evidence>
<evidence type="ECO:0000256" key="6">
    <source>
        <dbReference type="ARBA" id="ARBA00023002"/>
    </source>
</evidence>
<reference evidence="13" key="1">
    <citation type="submission" date="2016-10" db="EMBL/GenBank/DDBJ databases">
        <authorList>
            <person name="Varghese N."/>
        </authorList>
    </citation>
    <scope>NUCLEOTIDE SEQUENCE [LARGE SCALE GENOMIC DNA]</scope>
    <source>
        <strain evidence="13">DSM 18820</strain>
    </source>
</reference>
<keyword evidence="9" id="KW-0566">Pantothenate biosynthesis</keyword>
<accession>A0A1I7FZT1</accession>
<dbReference type="EMBL" id="FPCA01000001">
    <property type="protein sequence ID" value="SFU41556.1"/>
    <property type="molecule type" value="Genomic_DNA"/>
</dbReference>
<dbReference type="Proteomes" id="UP000182491">
    <property type="component" value="Unassembled WGS sequence"/>
</dbReference>
<evidence type="ECO:0000313" key="12">
    <source>
        <dbReference type="EMBL" id="SFU41556.1"/>
    </source>
</evidence>
<protein>
    <recommendedName>
        <fullName evidence="4 9">2-dehydropantoate 2-reductase</fullName>
        <ecNumber evidence="3 9">1.1.1.169</ecNumber>
    </recommendedName>
    <alternativeName>
        <fullName evidence="7 9">Ketopantoate reductase</fullName>
    </alternativeName>
</protein>
<dbReference type="AlphaFoldDB" id="A0A1I7FZT1"/>
<name>A0A1I7FZT1_9BACT</name>
<sequence length="310" mass="34647">MNKYKVAVIGIGGVGGYYGGILAQHFAHNDSCEISFVARGEHKYKIEQEGLKLELEEGTLVVHPHRVVEAPQDLGEQDLIIFCVKSYSLEQVCAQLDSSITSNTLLLPLLNGIEGIDYLQERFPEAKTLWGCVYIVASKAEPGVVKVQGKYNRLVWGHPNLPAEQLQRLQNLFQEAGINNELYTDAETKVWEKFSFISPVASLSSLTDKTMGELMGQEHLSSQLQQLMEELKKVAEAKGIKLPQELVAQNLEVVRKLPQEATSSMQRDFRSGNQTELENLTGYIVREGKEYGVETPLYSGLYQELKAKTV</sequence>
<dbReference type="GO" id="GO:0005737">
    <property type="term" value="C:cytoplasm"/>
    <property type="evidence" value="ECO:0007669"/>
    <property type="project" value="TreeGrafter"/>
</dbReference>
<dbReference type="Pfam" id="PF08546">
    <property type="entry name" value="ApbA_C"/>
    <property type="match status" value="1"/>
</dbReference>
<dbReference type="FunFam" id="1.10.1040.10:FF:000017">
    <property type="entry name" value="2-dehydropantoate 2-reductase"/>
    <property type="match status" value="1"/>
</dbReference>
<dbReference type="UniPathway" id="UPA00028">
    <property type="reaction ID" value="UER00004"/>
</dbReference>
<comment type="similarity">
    <text evidence="2 9">Belongs to the ketopantoate reductase family.</text>
</comment>
<dbReference type="InterPro" id="IPR013328">
    <property type="entry name" value="6PGD_dom2"/>
</dbReference>
<evidence type="ECO:0000256" key="8">
    <source>
        <dbReference type="ARBA" id="ARBA00048793"/>
    </source>
</evidence>
<dbReference type="InterPro" id="IPR008927">
    <property type="entry name" value="6-PGluconate_DH-like_C_sf"/>
</dbReference>
<evidence type="ECO:0000256" key="5">
    <source>
        <dbReference type="ARBA" id="ARBA00022857"/>
    </source>
</evidence>
<dbReference type="InterPro" id="IPR013332">
    <property type="entry name" value="KPR_N"/>
</dbReference>
<keyword evidence="13" id="KW-1185">Reference proteome</keyword>
<gene>
    <name evidence="12" type="ORF">SAMN04487941_0590</name>
</gene>
<keyword evidence="6 9" id="KW-0560">Oxidoreductase</keyword>
<dbReference type="RefSeq" id="WP_068839559.1">
    <property type="nucleotide sequence ID" value="NZ_BMXC01000001.1"/>
</dbReference>
<evidence type="ECO:0000256" key="1">
    <source>
        <dbReference type="ARBA" id="ARBA00004994"/>
    </source>
</evidence>
<dbReference type="GO" id="GO:0008677">
    <property type="term" value="F:2-dehydropantoate 2-reductase activity"/>
    <property type="evidence" value="ECO:0007669"/>
    <property type="project" value="UniProtKB-EC"/>
</dbReference>
<evidence type="ECO:0000259" key="10">
    <source>
        <dbReference type="Pfam" id="PF02558"/>
    </source>
</evidence>
<dbReference type="STRING" id="388950.GCA_001611675_03725"/>
<evidence type="ECO:0000259" key="11">
    <source>
        <dbReference type="Pfam" id="PF08546"/>
    </source>
</evidence>
<dbReference type="OrthoDB" id="9796561at2"/>
<evidence type="ECO:0000256" key="2">
    <source>
        <dbReference type="ARBA" id="ARBA00007870"/>
    </source>
</evidence>
<dbReference type="InterPro" id="IPR003710">
    <property type="entry name" value="ApbA"/>
</dbReference>
<proteinExistence type="inferred from homology"/>
<feature type="domain" description="Ketopantoate reductase C-terminal" evidence="11">
    <location>
        <begin position="186"/>
        <end position="308"/>
    </location>
</feature>
<dbReference type="InterPro" id="IPR051402">
    <property type="entry name" value="KPR-Related"/>
</dbReference>
<comment type="pathway">
    <text evidence="1 9">Cofactor biosynthesis; (R)-pantothenate biosynthesis; (R)-pantoate from 3-methyl-2-oxobutanoate: step 2/2.</text>
</comment>
<comment type="function">
    <text evidence="9">Catalyzes the NADPH-dependent reduction of ketopantoate into pantoic acid.</text>
</comment>
<dbReference type="NCBIfam" id="TIGR00745">
    <property type="entry name" value="apbA_panE"/>
    <property type="match status" value="1"/>
</dbReference>
<evidence type="ECO:0000313" key="13">
    <source>
        <dbReference type="Proteomes" id="UP000182491"/>
    </source>
</evidence>
<evidence type="ECO:0000256" key="3">
    <source>
        <dbReference type="ARBA" id="ARBA00013014"/>
    </source>
</evidence>
<organism evidence="12 13">
    <name type="scientific">Pontibacter akesuensis</name>
    <dbReference type="NCBI Taxonomy" id="388950"/>
    <lineage>
        <taxon>Bacteria</taxon>
        <taxon>Pseudomonadati</taxon>
        <taxon>Bacteroidota</taxon>
        <taxon>Cytophagia</taxon>
        <taxon>Cytophagales</taxon>
        <taxon>Hymenobacteraceae</taxon>
        <taxon>Pontibacter</taxon>
    </lineage>
</organism>
<dbReference type="InterPro" id="IPR013752">
    <property type="entry name" value="KPA_reductase"/>
</dbReference>
<evidence type="ECO:0000256" key="4">
    <source>
        <dbReference type="ARBA" id="ARBA00019465"/>
    </source>
</evidence>
<dbReference type="Gene3D" id="1.10.1040.10">
    <property type="entry name" value="N-(1-d-carboxylethyl)-l-norvaline Dehydrogenase, domain 2"/>
    <property type="match status" value="1"/>
</dbReference>
<evidence type="ECO:0000256" key="7">
    <source>
        <dbReference type="ARBA" id="ARBA00032024"/>
    </source>
</evidence>
<dbReference type="EC" id="1.1.1.169" evidence="3 9"/>
<comment type="catalytic activity">
    <reaction evidence="8 9">
        <text>(R)-pantoate + NADP(+) = 2-dehydropantoate + NADPH + H(+)</text>
        <dbReference type="Rhea" id="RHEA:16233"/>
        <dbReference type="ChEBI" id="CHEBI:11561"/>
        <dbReference type="ChEBI" id="CHEBI:15378"/>
        <dbReference type="ChEBI" id="CHEBI:15980"/>
        <dbReference type="ChEBI" id="CHEBI:57783"/>
        <dbReference type="ChEBI" id="CHEBI:58349"/>
        <dbReference type="EC" id="1.1.1.169"/>
    </reaction>
</comment>
<keyword evidence="5 9" id="KW-0521">NADP</keyword>
<dbReference type="SUPFAM" id="SSF51735">
    <property type="entry name" value="NAD(P)-binding Rossmann-fold domains"/>
    <property type="match status" value="1"/>
</dbReference>
<feature type="domain" description="Ketopantoate reductase N-terminal" evidence="10">
    <location>
        <begin position="6"/>
        <end position="158"/>
    </location>
</feature>